<gene>
    <name evidence="1" type="ORF">A3A97_00205</name>
</gene>
<dbReference type="Proteomes" id="UP000176951">
    <property type="component" value="Unassembled WGS sequence"/>
</dbReference>
<evidence type="ECO:0000313" key="2">
    <source>
        <dbReference type="Proteomes" id="UP000176951"/>
    </source>
</evidence>
<reference evidence="1 2" key="1">
    <citation type="journal article" date="2016" name="Nat. Commun.">
        <title>Thousands of microbial genomes shed light on interconnected biogeochemical processes in an aquifer system.</title>
        <authorList>
            <person name="Anantharaman K."/>
            <person name="Brown C.T."/>
            <person name="Hug L.A."/>
            <person name="Sharon I."/>
            <person name="Castelle C.J."/>
            <person name="Probst A.J."/>
            <person name="Thomas B.C."/>
            <person name="Singh A."/>
            <person name="Wilkins M.J."/>
            <person name="Karaoz U."/>
            <person name="Brodie E.L."/>
            <person name="Williams K.H."/>
            <person name="Hubbard S.S."/>
            <person name="Banfield J.F."/>
        </authorList>
    </citation>
    <scope>NUCLEOTIDE SEQUENCE [LARGE SCALE GENOMIC DNA]</scope>
</reference>
<dbReference type="EMBL" id="MHSW01000018">
    <property type="protein sequence ID" value="OHA51830.1"/>
    <property type="molecule type" value="Genomic_DNA"/>
</dbReference>
<dbReference type="AlphaFoldDB" id="A0A1G2PU10"/>
<comment type="caution">
    <text evidence="1">The sequence shown here is derived from an EMBL/GenBank/DDBJ whole genome shotgun (WGS) entry which is preliminary data.</text>
</comment>
<sequence length="234" mass="26694">MGFLNKFLESKEDSANKTTIAQVRDSLNGLFAPESKEIRDLFGKILDVAEQSLRGVLFIAPEKFGFKKMLTKEEVNFWFRKVSLALVVYSYCFFYVDEQSSSAQSSFNAFWQRMLDSYNKIFGENANIDAVNHYAAGMIEEGEKGYSKSGNEEKALRLMMKDYATLATELLERVWQENISQKALDDLQNYKPGQNMGALDLTAQKIALLGSGIWETHLEIVKPFLPKLMTDYKI</sequence>
<protein>
    <submittedName>
        <fullName evidence="1">Uncharacterized protein</fullName>
    </submittedName>
</protein>
<organism evidence="1 2">
    <name type="scientific">Candidatus Terrybacteria bacterium RIFCSPLOWO2_01_FULL_40_23</name>
    <dbReference type="NCBI Taxonomy" id="1802366"/>
    <lineage>
        <taxon>Bacteria</taxon>
        <taxon>Candidatus Terryibacteriota</taxon>
    </lineage>
</organism>
<name>A0A1G2PU10_9BACT</name>
<accession>A0A1G2PU10</accession>
<evidence type="ECO:0000313" key="1">
    <source>
        <dbReference type="EMBL" id="OHA51830.1"/>
    </source>
</evidence>
<proteinExistence type="predicted"/>